<reference evidence="1" key="1">
    <citation type="submission" date="2023-04" db="EMBL/GenBank/DDBJ databases">
        <authorList>
            <person name="Vijverberg K."/>
            <person name="Xiong W."/>
            <person name="Schranz E."/>
        </authorList>
    </citation>
    <scope>NUCLEOTIDE SEQUENCE</scope>
</reference>
<keyword evidence="2" id="KW-1185">Reference proteome</keyword>
<dbReference type="EMBL" id="OX465080">
    <property type="protein sequence ID" value="CAI9279940.1"/>
    <property type="molecule type" value="Genomic_DNA"/>
</dbReference>
<evidence type="ECO:0000313" key="2">
    <source>
        <dbReference type="Proteomes" id="UP001177003"/>
    </source>
</evidence>
<proteinExistence type="predicted"/>
<dbReference type="AlphaFoldDB" id="A0AA36E2Y4"/>
<organism evidence="1 2">
    <name type="scientific">Lactuca saligna</name>
    <name type="common">Willowleaf lettuce</name>
    <dbReference type="NCBI Taxonomy" id="75948"/>
    <lineage>
        <taxon>Eukaryota</taxon>
        <taxon>Viridiplantae</taxon>
        <taxon>Streptophyta</taxon>
        <taxon>Embryophyta</taxon>
        <taxon>Tracheophyta</taxon>
        <taxon>Spermatophyta</taxon>
        <taxon>Magnoliopsida</taxon>
        <taxon>eudicotyledons</taxon>
        <taxon>Gunneridae</taxon>
        <taxon>Pentapetalae</taxon>
        <taxon>asterids</taxon>
        <taxon>campanulids</taxon>
        <taxon>Asterales</taxon>
        <taxon>Asteraceae</taxon>
        <taxon>Cichorioideae</taxon>
        <taxon>Cichorieae</taxon>
        <taxon>Lactucinae</taxon>
        <taxon>Lactuca</taxon>
    </lineage>
</organism>
<name>A0AA36E2Y4_LACSI</name>
<gene>
    <name evidence="1" type="ORF">LSALG_LOCUS19709</name>
</gene>
<protein>
    <submittedName>
        <fullName evidence="1">Uncharacterized protein</fullName>
    </submittedName>
</protein>
<sequence>MTKEVAKVDHNYSNLYTKVDIVTDVVKKTTEFSTTLITKVDFQSEYGSNGFVKLEELLSNVKALISKINVSPSSLVSQEALSKMLSSLESKLRADLATLIKFVSLMPSDAPPIKTWVQG</sequence>
<accession>A0AA36E2Y4</accession>
<evidence type="ECO:0000313" key="1">
    <source>
        <dbReference type="EMBL" id="CAI9279940.1"/>
    </source>
</evidence>
<dbReference type="Proteomes" id="UP001177003">
    <property type="component" value="Chromosome 4"/>
</dbReference>